<gene>
    <name evidence="2" type="primary">cas5e</name>
    <name evidence="2" type="ORF">ACFSYJ_25655</name>
</gene>
<dbReference type="NCBIfam" id="TIGR02593">
    <property type="entry name" value="CRISPR_cas5"/>
    <property type="match status" value="1"/>
</dbReference>
<protein>
    <submittedName>
        <fullName evidence="2">Type I-E CRISPR-associated protein Cas5/CasD</fullName>
    </submittedName>
</protein>
<reference evidence="3" key="1">
    <citation type="journal article" date="2019" name="Int. J. Syst. Evol. Microbiol.">
        <title>The Global Catalogue of Microorganisms (GCM) 10K type strain sequencing project: providing services to taxonomists for standard genome sequencing and annotation.</title>
        <authorList>
            <consortium name="The Broad Institute Genomics Platform"/>
            <consortium name="The Broad Institute Genome Sequencing Center for Infectious Disease"/>
            <person name="Wu L."/>
            <person name="Ma J."/>
        </authorList>
    </citation>
    <scope>NUCLEOTIDE SEQUENCE [LARGE SCALE GENOMIC DNA]</scope>
    <source>
        <strain evidence="3">CGMCC 4.7643</strain>
    </source>
</reference>
<evidence type="ECO:0000313" key="3">
    <source>
        <dbReference type="Proteomes" id="UP001597419"/>
    </source>
</evidence>
<dbReference type="CDD" id="cd09756">
    <property type="entry name" value="Cas5_I-E"/>
    <property type="match status" value="1"/>
</dbReference>
<accession>A0ABW5GMD6</accession>
<dbReference type="NCBIfam" id="TIGR01868">
    <property type="entry name" value="casD_Cas5e"/>
    <property type="match status" value="1"/>
</dbReference>
<dbReference type="InterPro" id="IPR021124">
    <property type="entry name" value="CRISPR-assoc_prot_Cas5"/>
</dbReference>
<dbReference type="RefSeq" id="WP_345391330.1">
    <property type="nucleotide sequence ID" value="NZ_BAABHG010000004.1"/>
</dbReference>
<keyword evidence="1" id="KW-0051">Antiviral defense</keyword>
<keyword evidence="3" id="KW-1185">Reference proteome</keyword>
<proteinExistence type="predicted"/>
<sequence length="235" mass="25558">MTATLALCFDAPMQSWGLRSRGVLRDTAPEPTKSGVVGLLGAAMGIERDDEARIAELAALRLGVRVDREGLLERDYQTTQNVPTTLGTGHRTVVSERYYLADAVFLVLLEGPRPLLATLGAAVAAPRWPLCFGRRAFVPARPVFCGLHDGGLDRTLREHRWLECRARALAVTGDQQRVTLRTVVDCGAGEPGAQPRHDVPLSFARGARRFAPRAVRIGEVPLTEEMIPTGELPCS</sequence>
<dbReference type="Pfam" id="PF09704">
    <property type="entry name" value="Cas_Cas5d"/>
    <property type="match status" value="1"/>
</dbReference>
<dbReference type="InterPro" id="IPR010147">
    <property type="entry name" value="CRISPR-assoc_prot_CasD"/>
</dbReference>
<evidence type="ECO:0000313" key="2">
    <source>
        <dbReference type="EMBL" id="MFD2462018.1"/>
    </source>
</evidence>
<organism evidence="2 3">
    <name type="scientific">Amycolatopsis samaneae</name>
    <dbReference type="NCBI Taxonomy" id="664691"/>
    <lineage>
        <taxon>Bacteria</taxon>
        <taxon>Bacillati</taxon>
        <taxon>Actinomycetota</taxon>
        <taxon>Actinomycetes</taxon>
        <taxon>Pseudonocardiales</taxon>
        <taxon>Pseudonocardiaceae</taxon>
        <taxon>Amycolatopsis</taxon>
    </lineage>
</organism>
<dbReference type="EMBL" id="JBHUKU010000014">
    <property type="protein sequence ID" value="MFD2462018.1"/>
    <property type="molecule type" value="Genomic_DNA"/>
</dbReference>
<dbReference type="InterPro" id="IPR013422">
    <property type="entry name" value="CRISPR-assoc_prot_Cas5_N"/>
</dbReference>
<evidence type="ECO:0000256" key="1">
    <source>
        <dbReference type="ARBA" id="ARBA00023118"/>
    </source>
</evidence>
<dbReference type="Proteomes" id="UP001597419">
    <property type="component" value="Unassembled WGS sequence"/>
</dbReference>
<comment type="caution">
    <text evidence="2">The sequence shown here is derived from an EMBL/GenBank/DDBJ whole genome shotgun (WGS) entry which is preliminary data.</text>
</comment>
<dbReference type="Gene3D" id="3.30.70.2660">
    <property type="match status" value="1"/>
</dbReference>
<name>A0ABW5GMD6_9PSEU</name>